<keyword evidence="1" id="KW-0812">Transmembrane</keyword>
<accession>A0ABP4UWE1</accession>
<sequence>MNPDRTTAHAPRATSFARRAALALAALAAVAWPAGPAAAHDATTDAYADVTAARGADVRVELDVEYDLLMKSAWLTAEAYEATGAEAQTAQLAENAAAVTRYVTERFGVAAGERHCAPAPVGDARVHERAGATYATLTLDYACDAGGTGGDVTHTVFSALFPDVETFVHSTETVVTYDLDGEQGSVVLTPAEPTFTTGDGGTAARLGEFFVLGAEHLLLGPDHVLFLLALVVASRRLRDVVLVATTFTVAHSVTFLLAATGVVSVPGAVVEPIIAASITAVALGSLWALRDDPTAALETSVEPRGRWFELSRTEAARLAVVFAFGLVHGLGFAGALGLDEPWSWSLLASLLVFNLGIEVVQLAIIAVVFPLLTALRRRAPRAARWVTGMVAAAVAVVGLVWFVQRVLGLG</sequence>
<proteinExistence type="predicted"/>
<protein>
    <recommendedName>
        <fullName evidence="5">HupE / UreJ protein</fullName>
    </recommendedName>
</protein>
<dbReference type="InterPro" id="IPR032809">
    <property type="entry name" value="Put_HupE_UreJ"/>
</dbReference>
<dbReference type="EMBL" id="BAAAPM010000003">
    <property type="protein sequence ID" value="GAA1711566.1"/>
    <property type="molecule type" value="Genomic_DNA"/>
</dbReference>
<evidence type="ECO:0000313" key="3">
    <source>
        <dbReference type="EMBL" id="GAA1711566.1"/>
    </source>
</evidence>
<reference evidence="4" key="1">
    <citation type="journal article" date="2019" name="Int. J. Syst. Evol. Microbiol.">
        <title>The Global Catalogue of Microorganisms (GCM) 10K type strain sequencing project: providing services to taxonomists for standard genome sequencing and annotation.</title>
        <authorList>
            <consortium name="The Broad Institute Genomics Platform"/>
            <consortium name="The Broad Institute Genome Sequencing Center for Infectious Disease"/>
            <person name="Wu L."/>
            <person name="Ma J."/>
        </authorList>
    </citation>
    <scope>NUCLEOTIDE SEQUENCE [LARGE SCALE GENOMIC DNA]</scope>
    <source>
        <strain evidence="4">JCM 15589</strain>
    </source>
</reference>
<gene>
    <name evidence="3" type="ORF">GCM10009809_04780</name>
</gene>
<name>A0ABP4UWE1_9MICO</name>
<feature type="transmembrane region" description="Helical" evidence="1">
    <location>
        <begin position="209"/>
        <end position="233"/>
    </location>
</feature>
<dbReference type="Pfam" id="PF13795">
    <property type="entry name" value="HupE_UreJ_2"/>
    <property type="match status" value="1"/>
</dbReference>
<feature type="transmembrane region" description="Helical" evidence="1">
    <location>
        <begin position="344"/>
        <end position="373"/>
    </location>
</feature>
<dbReference type="PROSITE" id="PS51318">
    <property type="entry name" value="TAT"/>
    <property type="match status" value="1"/>
</dbReference>
<evidence type="ECO:0000256" key="2">
    <source>
        <dbReference type="SAM" id="SignalP"/>
    </source>
</evidence>
<evidence type="ECO:0000256" key="1">
    <source>
        <dbReference type="SAM" id="Phobius"/>
    </source>
</evidence>
<feature type="transmembrane region" description="Helical" evidence="1">
    <location>
        <begin position="269"/>
        <end position="289"/>
    </location>
</feature>
<feature type="transmembrane region" description="Helical" evidence="1">
    <location>
        <begin position="385"/>
        <end position="403"/>
    </location>
</feature>
<evidence type="ECO:0000313" key="4">
    <source>
        <dbReference type="Proteomes" id="UP001501138"/>
    </source>
</evidence>
<dbReference type="InterPro" id="IPR006311">
    <property type="entry name" value="TAT_signal"/>
</dbReference>
<feature type="transmembrane region" description="Helical" evidence="1">
    <location>
        <begin position="315"/>
        <end position="338"/>
    </location>
</feature>
<organism evidence="3 4">
    <name type="scientific">Isoptericola hypogeus</name>
    <dbReference type="NCBI Taxonomy" id="300179"/>
    <lineage>
        <taxon>Bacteria</taxon>
        <taxon>Bacillati</taxon>
        <taxon>Actinomycetota</taxon>
        <taxon>Actinomycetes</taxon>
        <taxon>Micrococcales</taxon>
        <taxon>Promicromonosporaceae</taxon>
        <taxon>Isoptericola</taxon>
    </lineage>
</organism>
<evidence type="ECO:0008006" key="5">
    <source>
        <dbReference type="Google" id="ProtNLM"/>
    </source>
</evidence>
<feature type="transmembrane region" description="Helical" evidence="1">
    <location>
        <begin position="240"/>
        <end position="263"/>
    </location>
</feature>
<comment type="caution">
    <text evidence="3">The sequence shown here is derived from an EMBL/GenBank/DDBJ whole genome shotgun (WGS) entry which is preliminary data.</text>
</comment>
<dbReference type="RefSeq" id="WP_344245312.1">
    <property type="nucleotide sequence ID" value="NZ_BAAAPM010000003.1"/>
</dbReference>
<dbReference type="Proteomes" id="UP001501138">
    <property type="component" value="Unassembled WGS sequence"/>
</dbReference>
<keyword evidence="2" id="KW-0732">Signal</keyword>
<feature type="signal peptide" evidence="2">
    <location>
        <begin position="1"/>
        <end position="39"/>
    </location>
</feature>
<keyword evidence="1" id="KW-1133">Transmembrane helix</keyword>
<feature type="chain" id="PRO_5047083765" description="HupE / UreJ protein" evidence="2">
    <location>
        <begin position="40"/>
        <end position="410"/>
    </location>
</feature>
<keyword evidence="4" id="KW-1185">Reference proteome</keyword>
<keyword evidence="1" id="KW-0472">Membrane</keyword>